<dbReference type="AlphaFoldDB" id="A0A8S1H195"/>
<dbReference type="Proteomes" id="UP000835052">
    <property type="component" value="Unassembled WGS sequence"/>
</dbReference>
<evidence type="ECO:0000313" key="3">
    <source>
        <dbReference type="Proteomes" id="UP000835052"/>
    </source>
</evidence>
<feature type="compositionally biased region" description="Basic and acidic residues" evidence="1">
    <location>
        <begin position="43"/>
        <end position="58"/>
    </location>
</feature>
<accession>A0A8S1H195</accession>
<keyword evidence="3" id="KW-1185">Reference proteome</keyword>
<reference evidence="2" key="1">
    <citation type="submission" date="2020-10" db="EMBL/GenBank/DDBJ databases">
        <authorList>
            <person name="Kikuchi T."/>
        </authorList>
    </citation>
    <scope>NUCLEOTIDE SEQUENCE</scope>
    <source>
        <strain evidence="2">NKZ352</strain>
    </source>
</reference>
<feature type="compositionally biased region" description="Basic and acidic residues" evidence="1">
    <location>
        <begin position="120"/>
        <end position="139"/>
    </location>
</feature>
<protein>
    <submittedName>
        <fullName evidence="2">Uncharacterized protein</fullName>
    </submittedName>
</protein>
<name>A0A8S1H195_9PELO</name>
<gene>
    <name evidence="2" type="ORF">CAUJ_LOCUS4823</name>
</gene>
<sequence length="156" mass="17708">MSTPEGSGVEKKKGVPQLESQKEPQVLPLVSGNNETPRRKRGRPPETPEPGKVETMRDLQRLLKRDLALRSSWELQHIEDQRRFAQHLADLQTSQPLRIEIRVGHQNEGIVRENLPNPVHAERPGHSKGEKIEENEQDHHKSKGNGEDQQQPANAP</sequence>
<proteinExistence type="predicted"/>
<dbReference type="EMBL" id="CAJGYM010000009">
    <property type="protein sequence ID" value="CAD6188904.1"/>
    <property type="molecule type" value="Genomic_DNA"/>
</dbReference>
<feature type="region of interest" description="Disordered" evidence="1">
    <location>
        <begin position="107"/>
        <end position="156"/>
    </location>
</feature>
<feature type="region of interest" description="Disordered" evidence="1">
    <location>
        <begin position="1"/>
        <end position="58"/>
    </location>
</feature>
<evidence type="ECO:0000256" key="1">
    <source>
        <dbReference type="SAM" id="MobiDB-lite"/>
    </source>
</evidence>
<organism evidence="2 3">
    <name type="scientific">Caenorhabditis auriculariae</name>
    <dbReference type="NCBI Taxonomy" id="2777116"/>
    <lineage>
        <taxon>Eukaryota</taxon>
        <taxon>Metazoa</taxon>
        <taxon>Ecdysozoa</taxon>
        <taxon>Nematoda</taxon>
        <taxon>Chromadorea</taxon>
        <taxon>Rhabditida</taxon>
        <taxon>Rhabditina</taxon>
        <taxon>Rhabditomorpha</taxon>
        <taxon>Rhabditoidea</taxon>
        <taxon>Rhabditidae</taxon>
        <taxon>Peloderinae</taxon>
        <taxon>Caenorhabditis</taxon>
    </lineage>
</organism>
<evidence type="ECO:0000313" key="2">
    <source>
        <dbReference type="EMBL" id="CAD6188904.1"/>
    </source>
</evidence>
<comment type="caution">
    <text evidence="2">The sequence shown here is derived from an EMBL/GenBank/DDBJ whole genome shotgun (WGS) entry which is preliminary data.</text>
</comment>
<feature type="compositionally biased region" description="Polar residues" evidence="1">
    <location>
        <begin position="147"/>
        <end position="156"/>
    </location>
</feature>